<dbReference type="InterPro" id="IPR015168">
    <property type="entry name" value="SsuA/THI5"/>
</dbReference>
<dbReference type="Pfam" id="PF09084">
    <property type="entry name" value="NMT1"/>
    <property type="match status" value="1"/>
</dbReference>
<dbReference type="PANTHER" id="PTHR30024:SF48">
    <property type="entry name" value="ABC TRANSPORTER SUBSTRATE-BINDING PROTEIN"/>
    <property type="match status" value="1"/>
</dbReference>
<organism evidence="2 3">
    <name type="scientific">Thauera sinica</name>
    <dbReference type="NCBI Taxonomy" id="2665146"/>
    <lineage>
        <taxon>Bacteria</taxon>
        <taxon>Pseudomonadati</taxon>
        <taxon>Pseudomonadota</taxon>
        <taxon>Betaproteobacteria</taxon>
        <taxon>Rhodocyclales</taxon>
        <taxon>Zoogloeaceae</taxon>
        <taxon>Thauera</taxon>
    </lineage>
</organism>
<name>A0ABW1AMR8_9RHOO</name>
<evidence type="ECO:0000313" key="2">
    <source>
        <dbReference type="EMBL" id="MFC5768445.1"/>
    </source>
</evidence>
<dbReference type="Gene3D" id="3.40.190.10">
    <property type="entry name" value="Periplasmic binding protein-like II"/>
    <property type="match status" value="2"/>
</dbReference>
<proteinExistence type="predicted"/>
<gene>
    <name evidence="2" type="ORF">ACFPTN_03575</name>
</gene>
<comment type="caution">
    <text evidence="2">The sequence shown here is derived from an EMBL/GenBank/DDBJ whole genome shotgun (WGS) entry which is preliminary data.</text>
</comment>
<evidence type="ECO:0000259" key="1">
    <source>
        <dbReference type="Pfam" id="PF09084"/>
    </source>
</evidence>
<dbReference type="InterPro" id="IPR006311">
    <property type="entry name" value="TAT_signal"/>
</dbReference>
<keyword evidence="3" id="KW-1185">Reference proteome</keyword>
<accession>A0ABW1AMR8</accession>
<dbReference type="Proteomes" id="UP001595974">
    <property type="component" value="Unassembled WGS sequence"/>
</dbReference>
<dbReference type="EMBL" id="JBHSOG010000010">
    <property type="protein sequence ID" value="MFC5768445.1"/>
    <property type="molecule type" value="Genomic_DNA"/>
</dbReference>
<sequence>MSGRRKFLYGAGLGLAALAGAGWLARRDDGPRHAALRVISGRDTPGNYFADAGIAEPDYPVEGIRFPGAGAPLEVEALSNGHLDLGSMSEIPPLFVKEKNTILRIVAVQQTDVNNQVILLPRDSSIRDVRELAGKRIGYARSTTAHYFLAQVLREQGLDFSGVRVSALAVEDAYAAFQNGNLDAWVIWGVYGLRARRVLGARVLLTASGYLSGNLLLVSQTRALQDAATRARLADYVGRIQRMWDWAERHPAAWARRSALLTGVPEEDFLTQVSEQSQPTRVVPVSQAAIASQQKVADFLHAEGIITDDTPVDYLWARDVSFG</sequence>
<dbReference type="PROSITE" id="PS51318">
    <property type="entry name" value="TAT"/>
    <property type="match status" value="1"/>
</dbReference>
<dbReference type="RefSeq" id="WP_096448713.1">
    <property type="nucleotide sequence ID" value="NZ_JBHSOG010000010.1"/>
</dbReference>
<evidence type="ECO:0000313" key="3">
    <source>
        <dbReference type="Proteomes" id="UP001595974"/>
    </source>
</evidence>
<reference evidence="3" key="1">
    <citation type="journal article" date="2019" name="Int. J. Syst. Evol. Microbiol.">
        <title>The Global Catalogue of Microorganisms (GCM) 10K type strain sequencing project: providing services to taxonomists for standard genome sequencing and annotation.</title>
        <authorList>
            <consortium name="The Broad Institute Genomics Platform"/>
            <consortium name="The Broad Institute Genome Sequencing Center for Infectious Disease"/>
            <person name="Wu L."/>
            <person name="Ma J."/>
        </authorList>
    </citation>
    <scope>NUCLEOTIDE SEQUENCE [LARGE SCALE GENOMIC DNA]</scope>
    <source>
        <strain evidence="3">SHR3</strain>
    </source>
</reference>
<dbReference type="PANTHER" id="PTHR30024">
    <property type="entry name" value="ALIPHATIC SULFONATES-BINDING PROTEIN-RELATED"/>
    <property type="match status" value="1"/>
</dbReference>
<dbReference type="SUPFAM" id="SSF53850">
    <property type="entry name" value="Periplasmic binding protein-like II"/>
    <property type="match status" value="1"/>
</dbReference>
<feature type="domain" description="SsuA/THI5-like" evidence="1">
    <location>
        <begin position="69"/>
        <end position="197"/>
    </location>
</feature>
<protein>
    <submittedName>
        <fullName evidence="2">ABC transporter substrate-binding protein</fullName>
    </submittedName>
</protein>